<feature type="region of interest" description="Disordered" evidence="2">
    <location>
        <begin position="570"/>
        <end position="606"/>
    </location>
</feature>
<dbReference type="OrthoDB" id="1936068at2759"/>
<evidence type="ECO:0000313" key="6">
    <source>
        <dbReference type="Proteomes" id="UP000324897"/>
    </source>
</evidence>
<organism evidence="5 6">
    <name type="scientific">Eragrostis curvula</name>
    <name type="common">weeping love grass</name>
    <dbReference type="NCBI Taxonomy" id="38414"/>
    <lineage>
        <taxon>Eukaryota</taxon>
        <taxon>Viridiplantae</taxon>
        <taxon>Streptophyta</taxon>
        <taxon>Embryophyta</taxon>
        <taxon>Tracheophyta</taxon>
        <taxon>Spermatophyta</taxon>
        <taxon>Magnoliopsida</taxon>
        <taxon>Liliopsida</taxon>
        <taxon>Poales</taxon>
        <taxon>Poaceae</taxon>
        <taxon>PACMAD clade</taxon>
        <taxon>Chloridoideae</taxon>
        <taxon>Eragrostideae</taxon>
        <taxon>Eragrostidinae</taxon>
        <taxon>Eragrostis</taxon>
    </lineage>
</organism>
<evidence type="ECO:0000256" key="3">
    <source>
        <dbReference type="SAM" id="Phobius"/>
    </source>
</evidence>
<evidence type="ECO:0000313" key="5">
    <source>
        <dbReference type="EMBL" id="TVU23062.1"/>
    </source>
</evidence>
<feature type="compositionally biased region" description="Basic and acidic residues" evidence="2">
    <location>
        <begin position="273"/>
        <end position="293"/>
    </location>
</feature>
<dbReference type="Gramene" id="TVU23062">
    <property type="protein sequence ID" value="TVU23062"/>
    <property type="gene ID" value="EJB05_32795"/>
</dbReference>
<protein>
    <recommendedName>
        <fullName evidence="4">WIT1/2 N-terminal helical bundle domain-containing protein</fullName>
    </recommendedName>
</protein>
<accession>A0A5J9UHC2</accession>
<dbReference type="EMBL" id="RWGY01000026">
    <property type="protein sequence ID" value="TVU23062.1"/>
    <property type="molecule type" value="Genomic_DNA"/>
</dbReference>
<evidence type="ECO:0000256" key="1">
    <source>
        <dbReference type="SAM" id="Coils"/>
    </source>
</evidence>
<comment type="caution">
    <text evidence="5">The sequence shown here is derived from an EMBL/GenBank/DDBJ whole genome shotgun (WGS) entry which is preliminary data.</text>
</comment>
<gene>
    <name evidence="5" type="ORF">EJB05_32795</name>
</gene>
<keyword evidence="3" id="KW-1133">Transmembrane helix</keyword>
<feature type="domain" description="WIT1/2 N-terminal helical bundle" evidence="4">
    <location>
        <begin position="31"/>
        <end position="158"/>
    </location>
</feature>
<proteinExistence type="predicted"/>
<feature type="coiled-coil region" evidence="1">
    <location>
        <begin position="358"/>
        <end position="495"/>
    </location>
</feature>
<keyword evidence="1" id="KW-0175">Coiled coil</keyword>
<name>A0A5J9UHC2_9POAL</name>
<dbReference type="Proteomes" id="UP000324897">
    <property type="component" value="Unassembled WGS sequence"/>
</dbReference>
<dbReference type="InterPro" id="IPR058610">
    <property type="entry name" value="WIT1_2_N"/>
</dbReference>
<keyword evidence="3" id="KW-0472">Membrane</keyword>
<dbReference type="InterPro" id="IPR039976">
    <property type="entry name" value="WIT1/WIT2"/>
</dbReference>
<feature type="non-terminal residue" evidence="5">
    <location>
        <position position="1"/>
    </location>
</feature>
<dbReference type="PANTHER" id="PTHR35705">
    <property type="entry name" value="WPP DOMAIN-INTERACTING TAIL-ANCHORED PROTEIN 1"/>
    <property type="match status" value="1"/>
</dbReference>
<feature type="region of interest" description="Disordered" evidence="2">
    <location>
        <begin position="273"/>
        <end position="312"/>
    </location>
</feature>
<feature type="transmembrane region" description="Helical" evidence="3">
    <location>
        <begin position="623"/>
        <end position="643"/>
    </location>
</feature>
<dbReference type="SUPFAM" id="SSF57997">
    <property type="entry name" value="Tropomyosin"/>
    <property type="match status" value="1"/>
</dbReference>
<dbReference type="AlphaFoldDB" id="A0A5J9UHC2"/>
<keyword evidence="6" id="KW-1185">Reference proteome</keyword>
<dbReference type="PANTHER" id="PTHR35705:SF7">
    <property type="entry name" value="OS01G0235350 PROTEIN"/>
    <property type="match status" value="1"/>
</dbReference>
<dbReference type="Gene3D" id="1.20.5.170">
    <property type="match status" value="1"/>
</dbReference>
<evidence type="ECO:0000259" key="4">
    <source>
        <dbReference type="Pfam" id="PF26581"/>
    </source>
</evidence>
<reference evidence="5 6" key="1">
    <citation type="journal article" date="2019" name="Sci. Rep.">
        <title>A high-quality genome of Eragrostis curvula grass provides insights into Poaceae evolution and supports new strategies to enhance forage quality.</title>
        <authorList>
            <person name="Carballo J."/>
            <person name="Santos B.A.C.M."/>
            <person name="Zappacosta D."/>
            <person name="Garbus I."/>
            <person name="Selva J.P."/>
            <person name="Gallo C.A."/>
            <person name="Diaz A."/>
            <person name="Albertini E."/>
            <person name="Caccamo M."/>
            <person name="Echenique V."/>
        </authorList>
    </citation>
    <scope>NUCLEOTIDE SEQUENCE [LARGE SCALE GENOMIC DNA]</scope>
    <source>
        <strain evidence="6">cv. Victoria</strain>
        <tissue evidence="5">Leaf</tissue>
    </source>
</reference>
<dbReference type="Pfam" id="PF26581">
    <property type="entry name" value="WIT1_2_N"/>
    <property type="match status" value="1"/>
</dbReference>
<keyword evidence="3" id="KW-0812">Transmembrane</keyword>
<evidence type="ECO:0000256" key="2">
    <source>
        <dbReference type="SAM" id="MobiDB-lite"/>
    </source>
</evidence>
<sequence length="659" mass="73989">MHLAEANKKEDAMDDADNCFQEDVLPHRGEQEILTSVDLKIAFGFEKLLNLEMLVMETARRAADIEPLLQNPQSISAEALLMASEFDVLHCIVDSEVCELEKLAGSIQMDIQSVENSMEEPEGRVEGKLQAATESLKQMQELIATVRRESATFEKVIQPSQGATEGVGYENGLMSSHTTTQTEDQRHFLQMLQKSIASELDLGKELCDTRSEVEELKMKLYQAEQQSYFLEESVEAIYERMLSAENASQLFLGTSKDLLAKINTIDFNSSASVHRESDLESKTEEGLSDDNKSSRAKVLADSDNDANQVPTQMQTLSPPEFLTLQDKIQWLEESLSRGANKEEQNITRPEIISFRDIINELKVAISNAEDRTQKAEARCTELTQTNDQLYAELNSDRAGLLEKRLKESDTQLEQAKASVDAVVEQQSMLKSSMSDMEQMIEDLKEKFLKAETRAENAESKCTLLTDTNLELSEELSFLRGRVEGLENSLRQANQLKTSTAKDIGIKTKTISDLVAKLALERERLHLQIVTLTKKNKMLAQKCRKNVNEASLFSKKAAVKEGELRPIEAKEEAVVDTSSTESKVTPTDNNLRDEAEPSPPLEVDSGTENKLETVRSIGPSQLNWKYILTTVLVLLAAILAYLLYKEDDRVQQLLRQFLGF</sequence>
<feature type="compositionally biased region" description="Polar residues" evidence="2">
    <location>
        <begin position="575"/>
        <end position="588"/>
    </location>
</feature>